<proteinExistence type="predicted"/>
<organism evidence="6 7">
    <name type="scientific">Mortierella isabellina</name>
    <name type="common">Filamentous fungus</name>
    <name type="synonym">Umbelopsis isabellina</name>
    <dbReference type="NCBI Taxonomy" id="91625"/>
    <lineage>
        <taxon>Eukaryota</taxon>
        <taxon>Fungi</taxon>
        <taxon>Fungi incertae sedis</taxon>
        <taxon>Mucoromycota</taxon>
        <taxon>Mucoromycotina</taxon>
        <taxon>Umbelopsidomycetes</taxon>
        <taxon>Umbelopsidales</taxon>
        <taxon>Umbelopsidaceae</taxon>
        <taxon>Umbelopsis</taxon>
    </lineage>
</organism>
<name>A0A8H7UGK9_MORIS</name>
<feature type="transmembrane region" description="Helical" evidence="5">
    <location>
        <begin position="81"/>
        <end position="100"/>
    </location>
</feature>
<dbReference type="GO" id="GO:0015095">
    <property type="term" value="F:magnesium ion transmembrane transporter activity"/>
    <property type="evidence" value="ECO:0007669"/>
    <property type="project" value="InterPro"/>
</dbReference>
<feature type="transmembrane region" description="Helical" evidence="5">
    <location>
        <begin position="218"/>
        <end position="241"/>
    </location>
</feature>
<evidence type="ECO:0008006" key="8">
    <source>
        <dbReference type="Google" id="ProtNLM"/>
    </source>
</evidence>
<comment type="subcellular location">
    <subcellularLocation>
        <location evidence="1">Membrane</location>
        <topology evidence="1">Multi-pass membrane protein</topology>
    </subcellularLocation>
</comment>
<dbReference type="GO" id="GO:0016020">
    <property type="term" value="C:membrane"/>
    <property type="evidence" value="ECO:0007669"/>
    <property type="project" value="UniProtKB-SubCell"/>
</dbReference>
<dbReference type="PANTHER" id="PTHR12570:SF85">
    <property type="entry name" value="DUF803 DOMAIN MEMBRANE PROTEIN (AFU_ORTHOLOGUE AFUA_1G15880)"/>
    <property type="match status" value="1"/>
</dbReference>
<dbReference type="OrthoDB" id="6428174at2759"/>
<dbReference type="InterPro" id="IPR037185">
    <property type="entry name" value="EmrE-like"/>
</dbReference>
<dbReference type="EMBL" id="JAEPQZ010000002">
    <property type="protein sequence ID" value="KAG2185016.1"/>
    <property type="molecule type" value="Genomic_DNA"/>
</dbReference>
<evidence type="ECO:0000256" key="2">
    <source>
        <dbReference type="ARBA" id="ARBA00022692"/>
    </source>
</evidence>
<dbReference type="PANTHER" id="PTHR12570">
    <property type="match status" value="1"/>
</dbReference>
<evidence type="ECO:0000256" key="4">
    <source>
        <dbReference type="ARBA" id="ARBA00023136"/>
    </source>
</evidence>
<protein>
    <recommendedName>
        <fullName evidence="8">DUF803-domain-containing protein</fullName>
    </recommendedName>
</protein>
<evidence type="ECO:0000256" key="5">
    <source>
        <dbReference type="SAM" id="Phobius"/>
    </source>
</evidence>
<accession>A0A8H7UGK9</accession>
<evidence type="ECO:0000256" key="3">
    <source>
        <dbReference type="ARBA" id="ARBA00022989"/>
    </source>
</evidence>
<evidence type="ECO:0000313" key="7">
    <source>
        <dbReference type="Proteomes" id="UP000654370"/>
    </source>
</evidence>
<dbReference type="Proteomes" id="UP000654370">
    <property type="component" value="Unassembled WGS sequence"/>
</dbReference>
<feature type="transmembrane region" description="Helical" evidence="5">
    <location>
        <begin position="52"/>
        <end position="74"/>
    </location>
</feature>
<comment type="caution">
    <text evidence="6">The sequence shown here is derived from an EMBL/GenBank/DDBJ whole genome shotgun (WGS) entry which is preliminary data.</text>
</comment>
<evidence type="ECO:0000313" key="6">
    <source>
        <dbReference type="EMBL" id="KAG2185016.1"/>
    </source>
</evidence>
<keyword evidence="4 5" id="KW-0472">Membrane</keyword>
<dbReference type="Gene3D" id="1.10.3730.20">
    <property type="match status" value="1"/>
</dbReference>
<dbReference type="AlphaFoldDB" id="A0A8H7UGK9"/>
<gene>
    <name evidence="6" type="ORF">INT43_000929</name>
</gene>
<dbReference type="Pfam" id="PF05653">
    <property type="entry name" value="Mg_trans_NIPA"/>
    <property type="match status" value="1"/>
</dbReference>
<keyword evidence="7" id="KW-1185">Reference proteome</keyword>
<feature type="transmembrane region" description="Helical" evidence="5">
    <location>
        <begin position="189"/>
        <end position="206"/>
    </location>
</feature>
<feature type="transmembrane region" description="Helical" evidence="5">
    <location>
        <begin position="149"/>
        <end position="169"/>
    </location>
</feature>
<dbReference type="InterPro" id="IPR008521">
    <property type="entry name" value="Mg_trans_NIPA"/>
</dbReference>
<keyword evidence="2 5" id="KW-0812">Transmembrane</keyword>
<evidence type="ECO:0000256" key="1">
    <source>
        <dbReference type="ARBA" id="ARBA00004141"/>
    </source>
</evidence>
<dbReference type="SUPFAM" id="SSF103481">
    <property type="entry name" value="Multidrug resistance efflux transporter EmrE"/>
    <property type="match status" value="1"/>
</dbReference>
<feature type="transmembrane region" description="Helical" evidence="5">
    <location>
        <begin position="112"/>
        <end position="137"/>
    </location>
</feature>
<feature type="transmembrane region" description="Helical" evidence="5">
    <location>
        <begin position="247"/>
        <end position="266"/>
    </location>
</feature>
<keyword evidence="3 5" id="KW-1133">Transmembrane helix</keyword>
<sequence length="320" mass="34765">MAYLFNFIFLSTGHSASDGKHHYLKNWMWWAGMSTMALGEILNFSAYSFAPAILVTPLGALSVITGAIFASIFLKEKLDATGKVGCLLSLVGALLIVLHAPEDKEVTSIDELLFYALQPAFVIYCIIVVSVSLFMIYRVVPRYGSTVPLVYISICSLVGSVSIMAIKAFGIALKLTFAGNNQFTHPSTYAFGIVVGVCIVTQMNYFNKALDCFSTNVVNPIYFVFFTTATIIASAILYQGFNTDNPVNTISLICGFVIIFAGVYLLNSIARGSAGASSSGREAENARLLMSEATLLENEESLGLTELNDSDEDDIEYGRR</sequence>
<reference evidence="6" key="1">
    <citation type="submission" date="2020-12" db="EMBL/GenBank/DDBJ databases">
        <title>Metabolic potential, ecology and presence of endohyphal bacteria is reflected in genomic diversity of Mucoromycotina.</title>
        <authorList>
            <person name="Muszewska A."/>
            <person name="Okrasinska A."/>
            <person name="Steczkiewicz K."/>
            <person name="Drgas O."/>
            <person name="Orlowska M."/>
            <person name="Perlinska-Lenart U."/>
            <person name="Aleksandrzak-Piekarczyk T."/>
            <person name="Szatraj K."/>
            <person name="Zielenkiewicz U."/>
            <person name="Pilsyk S."/>
            <person name="Malc E."/>
            <person name="Mieczkowski P."/>
            <person name="Kruszewska J.S."/>
            <person name="Biernat P."/>
            <person name="Pawlowska J."/>
        </authorList>
    </citation>
    <scope>NUCLEOTIDE SEQUENCE</scope>
    <source>
        <strain evidence="6">WA0000067209</strain>
    </source>
</reference>